<dbReference type="InterPro" id="IPR013783">
    <property type="entry name" value="Ig-like_fold"/>
</dbReference>
<dbReference type="Gene3D" id="2.60.40.10">
    <property type="entry name" value="Immunoglobulins"/>
    <property type="match status" value="1"/>
</dbReference>
<dbReference type="InterPro" id="IPR036890">
    <property type="entry name" value="HATPase_C_sf"/>
</dbReference>
<dbReference type="OrthoDB" id="9797097at2"/>
<dbReference type="GO" id="GO:0043565">
    <property type="term" value="F:sequence-specific DNA binding"/>
    <property type="evidence" value="ECO:0007669"/>
    <property type="project" value="InterPro"/>
</dbReference>
<dbReference type="SUPFAM" id="SSF47384">
    <property type="entry name" value="Homodimeric domain of signal transducing histidine kinase"/>
    <property type="match status" value="1"/>
</dbReference>
<evidence type="ECO:0000256" key="4">
    <source>
        <dbReference type="ARBA" id="ARBA00023015"/>
    </source>
</evidence>
<dbReference type="Gene3D" id="1.10.10.60">
    <property type="entry name" value="Homeodomain-like"/>
    <property type="match status" value="1"/>
</dbReference>
<dbReference type="SUPFAM" id="SSF63829">
    <property type="entry name" value="Calcium-dependent phosphotriesterase"/>
    <property type="match status" value="3"/>
</dbReference>
<keyword evidence="12" id="KW-0808">Transferase</keyword>
<dbReference type="Pfam" id="PF07495">
    <property type="entry name" value="Y_Y_Y"/>
    <property type="match status" value="1"/>
</dbReference>
<feature type="transmembrane region" description="Helical" evidence="8">
    <location>
        <begin position="780"/>
        <end position="802"/>
    </location>
</feature>
<dbReference type="PRINTS" id="PR00032">
    <property type="entry name" value="HTHARAC"/>
</dbReference>
<dbReference type="SMART" id="SM00448">
    <property type="entry name" value="REC"/>
    <property type="match status" value="1"/>
</dbReference>
<keyword evidence="6" id="KW-0804">Transcription</keyword>
<evidence type="ECO:0000259" key="11">
    <source>
        <dbReference type="PROSITE" id="PS50110"/>
    </source>
</evidence>
<dbReference type="InterPro" id="IPR003594">
    <property type="entry name" value="HATPase_dom"/>
</dbReference>
<dbReference type="PANTHER" id="PTHR43547:SF2">
    <property type="entry name" value="HYBRID SIGNAL TRANSDUCTION HISTIDINE KINASE C"/>
    <property type="match status" value="1"/>
</dbReference>
<dbReference type="RefSeq" id="WP_093196387.1">
    <property type="nucleotide sequence ID" value="NZ_FNGS01000001.1"/>
</dbReference>
<dbReference type="Gene3D" id="2.130.10.10">
    <property type="entry name" value="YVTN repeat-like/Quinoprotein amine dehydrogenase"/>
    <property type="match status" value="2"/>
</dbReference>
<dbReference type="InterPro" id="IPR003661">
    <property type="entry name" value="HisK_dim/P_dom"/>
</dbReference>
<dbReference type="SMART" id="SM00342">
    <property type="entry name" value="HTH_ARAC"/>
    <property type="match status" value="1"/>
</dbReference>
<dbReference type="EMBL" id="FNGS01000001">
    <property type="protein sequence ID" value="SDL12446.1"/>
    <property type="molecule type" value="Genomic_DNA"/>
</dbReference>
<dbReference type="Pfam" id="PF07494">
    <property type="entry name" value="Reg_prop"/>
    <property type="match status" value="9"/>
</dbReference>
<dbReference type="PROSITE" id="PS50109">
    <property type="entry name" value="HIS_KIN"/>
    <property type="match status" value="1"/>
</dbReference>
<dbReference type="InterPro" id="IPR009057">
    <property type="entry name" value="Homeodomain-like_sf"/>
</dbReference>
<keyword evidence="12" id="KW-0418">Kinase</keyword>
<keyword evidence="8" id="KW-0472">Membrane</keyword>
<reference evidence="12 13" key="1">
    <citation type="submission" date="2016-10" db="EMBL/GenBank/DDBJ databases">
        <authorList>
            <person name="de Groot N.N."/>
        </authorList>
    </citation>
    <scope>NUCLEOTIDE SEQUENCE [LARGE SCALE GENOMIC DNA]</scope>
    <source>
        <strain evidence="12 13">DSM 21668</strain>
    </source>
</reference>
<dbReference type="InterPro" id="IPR001789">
    <property type="entry name" value="Sig_transdc_resp-reg_receiver"/>
</dbReference>
<dbReference type="SUPFAM" id="SSF52172">
    <property type="entry name" value="CheY-like"/>
    <property type="match status" value="1"/>
</dbReference>
<organism evidence="12 13">
    <name type="scientific">Siphonobacter aquaeclarae</name>
    <dbReference type="NCBI Taxonomy" id="563176"/>
    <lineage>
        <taxon>Bacteria</taxon>
        <taxon>Pseudomonadati</taxon>
        <taxon>Bacteroidota</taxon>
        <taxon>Cytophagia</taxon>
        <taxon>Cytophagales</taxon>
        <taxon>Cytophagaceae</taxon>
        <taxon>Siphonobacter</taxon>
    </lineage>
</organism>
<dbReference type="GO" id="GO:0000155">
    <property type="term" value="F:phosphorelay sensor kinase activity"/>
    <property type="evidence" value="ECO:0007669"/>
    <property type="project" value="InterPro"/>
</dbReference>
<dbReference type="SUPFAM" id="SSF46689">
    <property type="entry name" value="Homeodomain-like"/>
    <property type="match status" value="1"/>
</dbReference>
<dbReference type="InterPro" id="IPR011123">
    <property type="entry name" value="Y_Y_Y"/>
</dbReference>
<dbReference type="STRING" id="563176.SAMN04488090_0065"/>
<comment type="catalytic activity">
    <reaction evidence="1">
        <text>ATP + protein L-histidine = ADP + protein N-phospho-L-histidine.</text>
        <dbReference type="EC" id="2.7.13.3"/>
    </reaction>
</comment>
<dbReference type="InterPro" id="IPR018062">
    <property type="entry name" value="HTH_AraC-typ_CS"/>
</dbReference>
<evidence type="ECO:0000256" key="5">
    <source>
        <dbReference type="ARBA" id="ARBA00023125"/>
    </source>
</evidence>
<evidence type="ECO:0000256" key="7">
    <source>
        <dbReference type="PROSITE-ProRule" id="PRU00169"/>
    </source>
</evidence>
<feature type="modified residue" description="4-aspartylphosphate" evidence="7">
    <location>
        <position position="1130"/>
    </location>
</feature>
<dbReference type="Proteomes" id="UP000198901">
    <property type="component" value="Unassembled WGS sequence"/>
</dbReference>
<keyword evidence="5" id="KW-0238">DNA-binding</keyword>
<evidence type="ECO:0000256" key="1">
    <source>
        <dbReference type="ARBA" id="ARBA00000085"/>
    </source>
</evidence>
<evidence type="ECO:0000256" key="6">
    <source>
        <dbReference type="ARBA" id="ARBA00023163"/>
    </source>
</evidence>
<evidence type="ECO:0000259" key="10">
    <source>
        <dbReference type="PROSITE" id="PS50109"/>
    </source>
</evidence>
<dbReference type="InterPro" id="IPR020449">
    <property type="entry name" value="Tscrpt_reg_AraC-type_HTH"/>
</dbReference>
<gene>
    <name evidence="12" type="ORF">SAMN04488090_0065</name>
</gene>
<dbReference type="EC" id="2.7.13.3" evidence="2"/>
<sequence>MTEHYSPAVLRFLIWLSVAMPVVRSQAQNIAFNHFNVESGLSQNSVLTIVQDRNGFMWFGTRHGLNRFDGRNFRVFLNDNRDSTSISNNYVHSSLCDSRGDLWFGTSYGLNRYDAKSGRFHRIVANPANRLRSSVIHCLYEDKHHHFWVGTGNGLHLRTGPDRFVPFLAARPGKEGNEVRAVCEDRRGYLWAATSSGLFRLRKVPGGYRYKKYPLKDTFVTCLLEDRQGTLWAGTKYGGVSRYDAASDSFRPFPEPLLSPNVRSLMADRSGKIWMATLEGISLFDPSRNLLSHYRHEPENRKSLAQNSAYSLFQDTNGSIWIGTYYGGVDIVYSSTTPFLAYQNQKAATSLSQDVISSISGDPDGHLWVGTEGGGINFFDPQTGTFRNRQSQPGNPSGLASNLVKAVFRDGSGQWWVGMHLGGLQRKEGDRFISYRHRPGDRSSLSSDNVIAVGEDGLGRLWAGTDRDGVNILEKNGFRHGSDSLRITSAGIRTFFRDSRRRFWIGTGSGLNRLSADGRQLTWFTPGGSNRLPSGEVNCIQEDARGTIWVGMTGGGFCRLNPDDSTFTAYNEKDGLAHNNVQGILYDDQGYLWISTDNGLSRFDPVRKTFKNYTTSDGLPGNEFSPSAAYRAPSGELYFGGYHGLVRFDPRQIVSNDYVPPLVFTGLRLFNKPVEIGDATGLLSEDLGRVKELTFSHGQSIFTIDFALLNYIKSGKNRYAYRLVGLETDWNQVRIPSATYMNLPPGDYTFEVRAGNNDGVWTTEPIRLPIRVLPPFWATWWAYGLYALTLAGIAFLIIRFFWLRESFRRNYELHQLKLNFFTNISHEIRTHLTLIIGPVEKLLLTAREEPALHRQLTYVQTNTDRLLKLVSELMDFRKVESRNLTLKVSENDLVSFIREIFSQFQEQAENRNIQTDFLAEVDQLPLYFDREQIEKIIYNLLTNAFKFTPDGGVISILIQANPTAAEVRFVNTGRGITQENLRKLFTNFFQVQDYGFQNTGYGIGLALSKSIAELHRGNLTAESDLPDGPRAGRTCFTLTLLQGMAHFDKAQFVQDPVYAPAALPSPAGPAPEPQADASGKPTLLLVEDNPEMQTFIQESLAGRYHLVIAGNGIEGWETAVSQIPDVIISDVMMPEMDGLTLCRQLKDDPRTSHIPVILLTAKAALPHQIDGLETGADAYLTKPFSVQVLELNVRNLLRLRHRMQEKFAKQVLLEPKKAVVETPDGHFLEKMTDIIEAHLEDTAFGVAMLCVKMGMSAPVLYRKVKALTGLSVNDLIKSIRLKKAAQLLRQNQYAVFEVAYTVGFEDRKYFSKEFKKMYGQTPKEYAAGK</sequence>
<evidence type="ECO:0000256" key="8">
    <source>
        <dbReference type="SAM" id="Phobius"/>
    </source>
</evidence>
<dbReference type="GO" id="GO:0003700">
    <property type="term" value="F:DNA-binding transcription factor activity"/>
    <property type="evidence" value="ECO:0007669"/>
    <property type="project" value="InterPro"/>
</dbReference>
<name>A0A1G9HI71_9BACT</name>
<evidence type="ECO:0000313" key="12">
    <source>
        <dbReference type="EMBL" id="SDL12446.1"/>
    </source>
</evidence>
<dbReference type="SUPFAM" id="SSF55874">
    <property type="entry name" value="ATPase domain of HSP90 chaperone/DNA topoisomerase II/histidine kinase"/>
    <property type="match status" value="1"/>
</dbReference>
<dbReference type="FunFam" id="2.60.40.10:FF:000791">
    <property type="entry name" value="Two-component system sensor histidine kinase/response regulator"/>
    <property type="match status" value="1"/>
</dbReference>
<evidence type="ECO:0000259" key="9">
    <source>
        <dbReference type="PROSITE" id="PS01124"/>
    </source>
</evidence>
<dbReference type="CDD" id="cd00082">
    <property type="entry name" value="HisKA"/>
    <property type="match status" value="1"/>
</dbReference>
<dbReference type="Gene3D" id="1.10.287.130">
    <property type="match status" value="1"/>
</dbReference>
<dbReference type="Pfam" id="PF02518">
    <property type="entry name" value="HATPase_c"/>
    <property type="match status" value="1"/>
</dbReference>
<dbReference type="PROSITE" id="PS50110">
    <property type="entry name" value="RESPONSE_REGULATORY"/>
    <property type="match status" value="1"/>
</dbReference>
<dbReference type="InterPro" id="IPR011006">
    <property type="entry name" value="CheY-like_superfamily"/>
</dbReference>
<dbReference type="PROSITE" id="PS00041">
    <property type="entry name" value="HTH_ARAC_FAMILY_1"/>
    <property type="match status" value="1"/>
</dbReference>
<evidence type="ECO:0000313" key="13">
    <source>
        <dbReference type="Proteomes" id="UP000198901"/>
    </source>
</evidence>
<dbReference type="Pfam" id="PF12833">
    <property type="entry name" value="HTH_18"/>
    <property type="match status" value="1"/>
</dbReference>
<dbReference type="InterPro" id="IPR018060">
    <property type="entry name" value="HTH_AraC"/>
</dbReference>
<keyword evidence="8" id="KW-0812">Transmembrane</keyword>
<keyword evidence="13" id="KW-1185">Reference proteome</keyword>
<evidence type="ECO:0000256" key="2">
    <source>
        <dbReference type="ARBA" id="ARBA00012438"/>
    </source>
</evidence>
<feature type="domain" description="HTH araC/xylS-type" evidence="9">
    <location>
        <begin position="1229"/>
        <end position="1328"/>
    </location>
</feature>
<dbReference type="CDD" id="cd17574">
    <property type="entry name" value="REC_OmpR"/>
    <property type="match status" value="1"/>
</dbReference>
<keyword evidence="4" id="KW-0805">Transcription regulation</keyword>
<keyword evidence="3 7" id="KW-0597">Phosphoprotein</keyword>
<dbReference type="InterPro" id="IPR011110">
    <property type="entry name" value="Reg_prop"/>
</dbReference>
<dbReference type="InterPro" id="IPR015943">
    <property type="entry name" value="WD40/YVTN_repeat-like_dom_sf"/>
</dbReference>
<protein>
    <recommendedName>
        <fullName evidence="2">histidine kinase</fullName>
        <ecNumber evidence="2">2.7.13.3</ecNumber>
    </recommendedName>
</protein>
<dbReference type="FunFam" id="1.10.287.130:FF:000045">
    <property type="entry name" value="Two-component system sensor histidine kinase/response regulator"/>
    <property type="match status" value="1"/>
</dbReference>
<dbReference type="InterPro" id="IPR005467">
    <property type="entry name" value="His_kinase_dom"/>
</dbReference>
<keyword evidence="8" id="KW-1133">Transmembrane helix</keyword>
<proteinExistence type="predicted"/>
<dbReference type="Gene3D" id="3.40.50.2300">
    <property type="match status" value="1"/>
</dbReference>
<dbReference type="SMART" id="SM00387">
    <property type="entry name" value="HATPase_c"/>
    <property type="match status" value="1"/>
</dbReference>
<dbReference type="Pfam" id="PF00512">
    <property type="entry name" value="HisKA"/>
    <property type="match status" value="1"/>
</dbReference>
<dbReference type="Pfam" id="PF00072">
    <property type="entry name" value="Response_reg"/>
    <property type="match status" value="1"/>
</dbReference>
<dbReference type="Gene3D" id="3.30.565.10">
    <property type="entry name" value="Histidine kinase-like ATPase, C-terminal domain"/>
    <property type="match status" value="1"/>
</dbReference>
<accession>A0A1G9HI71</accession>
<feature type="domain" description="Histidine kinase" evidence="10">
    <location>
        <begin position="823"/>
        <end position="1044"/>
    </location>
</feature>
<evidence type="ECO:0000256" key="3">
    <source>
        <dbReference type="ARBA" id="ARBA00022553"/>
    </source>
</evidence>
<dbReference type="SMART" id="SM00388">
    <property type="entry name" value="HisKA"/>
    <property type="match status" value="1"/>
</dbReference>
<feature type="domain" description="Response regulatory" evidence="11">
    <location>
        <begin position="1082"/>
        <end position="1197"/>
    </location>
</feature>
<dbReference type="PANTHER" id="PTHR43547">
    <property type="entry name" value="TWO-COMPONENT HISTIDINE KINASE"/>
    <property type="match status" value="1"/>
</dbReference>
<dbReference type="PROSITE" id="PS01124">
    <property type="entry name" value="HTH_ARAC_FAMILY_2"/>
    <property type="match status" value="1"/>
</dbReference>
<dbReference type="InterPro" id="IPR036097">
    <property type="entry name" value="HisK_dim/P_sf"/>
</dbReference>